<evidence type="ECO:0000256" key="2">
    <source>
        <dbReference type="ARBA" id="ARBA00010752"/>
    </source>
</evidence>
<proteinExistence type="inferred from homology"/>
<accession>A0A0F9V0B0</accession>
<dbReference type="GO" id="GO:0005737">
    <property type="term" value="C:cytoplasm"/>
    <property type="evidence" value="ECO:0007669"/>
    <property type="project" value="UniProtKB-SubCell"/>
</dbReference>
<dbReference type="PANTHER" id="PTHR30478:SF0">
    <property type="entry name" value="BETA SLIDING CLAMP"/>
    <property type="match status" value="1"/>
</dbReference>
<evidence type="ECO:0000256" key="1">
    <source>
        <dbReference type="ARBA" id="ARBA00004496"/>
    </source>
</evidence>
<dbReference type="GO" id="GO:0003677">
    <property type="term" value="F:DNA binding"/>
    <property type="evidence" value="ECO:0007669"/>
    <property type="project" value="UniProtKB-KW"/>
</dbReference>
<evidence type="ECO:0000256" key="8">
    <source>
        <dbReference type="ARBA" id="ARBA00023125"/>
    </source>
</evidence>
<dbReference type="GO" id="GO:0009360">
    <property type="term" value="C:DNA polymerase III complex"/>
    <property type="evidence" value="ECO:0007669"/>
    <property type="project" value="InterPro"/>
</dbReference>
<evidence type="ECO:0000256" key="5">
    <source>
        <dbReference type="ARBA" id="ARBA00022695"/>
    </source>
</evidence>
<dbReference type="PANTHER" id="PTHR30478">
    <property type="entry name" value="DNA POLYMERASE III SUBUNIT BETA"/>
    <property type="match status" value="1"/>
</dbReference>
<evidence type="ECO:0000256" key="7">
    <source>
        <dbReference type="ARBA" id="ARBA00022932"/>
    </source>
</evidence>
<dbReference type="CDD" id="cd00140">
    <property type="entry name" value="beta_clamp"/>
    <property type="match status" value="1"/>
</dbReference>
<dbReference type="SMART" id="SM00480">
    <property type="entry name" value="POL3Bc"/>
    <property type="match status" value="1"/>
</dbReference>
<keyword evidence="7" id="KW-0239">DNA-directed DNA polymerase</keyword>
<dbReference type="InterPro" id="IPR001001">
    <property type="entry name" value="DNA_polIII_beta"/>
</dbReference>
<keyword evidence="6" id="KW-0235">DNA replication</keyword>
<evidence type="ECO:0000256" key="4">
    <source>
        <dbReference type="ARBA" id="ARBA00022679"/>
    </source>
</evidence>
<dbReference type="SUPFAM" id="SSF55979">
    <property type="entry name" value="DNA clamp"/>
    <property type="match status" value="2"/>
</dbReference>
<evidence type="ECO:0000313" key="10">
    <source>
        <dbReference type="EMBL" id="KKN59263.1"/>
    </source>
</evidence>
<dbReference type="GO" id="GO:0006271">
    <property type="term" value="P:DNA strand elongation involved in DNA replication"/>
    <property type="evidence" value="ECO:0007669"/>
    <property type="project" value="TreeGrafter"/>
</dbReference>
<dbReference type="GO" id="GO:0003887">
    <property type="term" value="F:DNA-directed DNA polymerase activity"/>
    <property type="evidence" value="ECO:0007669"/>
    <property type="project" value="UniProtKB-KW"/>
</dbReference>
<dbReference type="GO" id="GO:0008408">
    <property type="term" value="F:3'-5' exonuclease activity"/>
    <property type="evidence" value="ECO:0007669"/>
    <property type="project" value="InterPro"/>
</dbReference>
<evidence type="ECO:0000256" key="3">
    <source>
        <dbReference type="ARBA" id="ARBA00022490"/>
    </source>
</evidence>
<keyword evidence="4" id="KW-0808">Transferase</keyword>
<sequence length="376" mass="42138">MTTQIKVLNENVIKALSGIKSDNISIAGIAIERRTLLEALKLQTQHDAGILTINYGELSWHYDYQHNDNNEWKPEPFTLEPKPCIQISCDHTVMRFFHNPKIKGYKEPDITPLNFTDHRNLPELDLSGVVIDPQELIKALNFVLPCVALDDSRPPLKCILFESGDNAIKLIAADGFRLGIDKVNAKGILTSKVLIQLADIPKLLTFLKSVKPIDRGRSTEYPEVYLSYNDKMIRFATGSGYINLVKQAGTFPDYSRLIPESGNHIQLIASDMLKAVKALNPIVKDGSGIIRLNFNKYPDMLLLSANSAEVGNSSVECLARVDKPCRIAINGKYLIDYLRTCKDNVIDLFITQESSPMVCHNGIDQLQIIMPMSVQW</sequence>
<gene>
    <name evidence="10" type="ORF">LCGC14_0543620</name>
</gene>
<evidence type="ECO:0000256" key="6">
    <source>
        <dbReference type="ARBA" id="ARBA00022705"/>
    </source>
</evidence>
<organism evidence="10">
    <name type="scientific">marine sediment metagenome</name>
    <dbReference type="NCBI Taxonomy" id="412755"/>
    <lineage>
        <taxon>unclassified sequences</taxon>
        <taxon>metagenomes</taxon>
        <taxon>ecological metagenomes</taxon>
    </lineage>
</organism>
<dbReference type="Pfam" id="PF02768">
    <property type="entry name" value="DNA_pol3_beta_3"/>
    <property type="match status" value="1"/>
</dbReference>
<keyword evidence="3" id="KW-0963">Cytoplasm</keyword>
<keyword evidence="5" id="KW-0548">Nucleotidyltransferase</keyword>
<dbReference type="InterPro" id="IPR022635">
    <property type="entry name" value="DNA_polIII_beta_C"/>
</dbReference>
<dbReference type="EMBL" id="LAZR01000732">
    <property type="protein sequence ID" value="KKN59263.1"/>
    <property type="molecule type" value="Genomic_DNA"/>
</dbReference>
<reference evidence="10" key="1">
    <citation type="journal article" date="2015" name="Nature">
        <title>Complex archaea that bridge the gap between prokaryotes and eukaryotes.</title>
        <authorList>
            <person name="Spang A."/>
            <person name="Saw J.H."/>
            <person name="Jorgensen S.L."/>
            <person name="Zaremba-Niedzwiedzka K."/>
            <person name="Martijn J."/>
            <person name="Lind A.E."/>
            <person name="van Eijk R."/>
            <person name="Schleper C."/>
            <person name="Guy L."/>
            <person name="Ettema T.J."/>
        </authorList>
    </citation>
    <scope>NUCLEOTIDE SEQUENCE</scope>
</reference>
<keyword evidence="8" id="KW-0238">DNA-binding</keyword>
<comment type="subcellular location">
    <subcellularLocation>
        <location evidence="1">Cytoplasm</location>
    </subcellularLocation>
</comment>
<comment type="caution">
    <text evidence="10">The sequence shown here is derived from an EMBL/GenBank/DDBJ whole genome shotgun (WGS) entry which is preliminary data.</text>
</comment>
<comment type="similarity">
    <text evidence="2">Belongs to the beta sliding clamp family.</text>
</comment>
<dbReference type="AlphaFoldDB" id="A0A0F9V0B0"/>
<protein>
    <recommendedName>
        <fullName evidence="9">DNA polymerase III beta sliding clamp C-terminal domain-containing protein</fullName>
    </recommendedName>
</protein>
<dbReference type="InterPro" id="IPR046938">
    <property type="entry name" value="DNA_clamp_sf"/>
</dbReference>
<dbReference type="Gene3D" id="3.10.150.10">
    <property type="entry name" value="DNA Polymerase III, subunit A, domain 2"/>
    <property type="match status" value="2"/>
</dbReference>
<evidence type="ECO:0000259" key="9">
    <source>
        <dbReference type="Pfam" id="PF02768"/>
    </source>
</evidence>
<feature type="domain" description="DNA polymerase III beta sliding clamp C-terminal" evidence="9">
    <location>
        <begin position="256"/>
        <end position="372"/>
    </location>
</feature>
<name>A0A0F9V0B0_9ZZZZ</name>